<evidence type="ECO:0000256" key="1">
    <source>
        <dbReference type="ARBA" id="ARBA00004389"/>
    </source>
</evidence>
<keyword evidence="14" id="KW-1185">Reference proteome</keyword>
<evidence type="ECO:0000256" key="3">
    <source>
        <dbReference type="ARBA" id="ARBA00022588"/>
    </source>
</evidence>
<keyword evidence="3" id="KW-0399">Innate immunity</keyword>
<gene>
    <name evidence="13" type="ORF">DICPUDRAFT_38054</name>
</gene>
<comment type="subcellular location">
    <subcellularLocation>
        <location evidence="1">Endoplasmic reticulum membrane</location>
        <topology evidence="1">Single-pass membrane protein</topology>
    </subcellularLocation>
</comment>
<accession>F0ZTT5</accession>
<dbReference type="PANTHER" id="PTHR31837:SF3">
    <property type="entry name" value="CYTOCHROME B-245 CHAPERONE 1"/>
    <property type="match status" value="1"/>
</dbReference>
<feature type="transmembrane region" description="Helical" evidence="12">
    <location>
        <begin position="43"/>
        <end position="64"/>
    </location>
</feature>
<evidence type="ECO:0000256" key="9">
    <source>
        <dbReference type="ARBA" id="ARBA00023186"/>
    </source>
</evidence>
<evidence type="ECO:0000313" key="14">
    <source>
        <dbReference type="Proteomes" id="UP000001064"/>
    </source>
</evidence>
<feature type="compositionally biased region" description="Acidic residues" evidence="11">
    <location>
        <begin position="172"/>
        <end position="182"/>
    </location>
</feature>
<feature type="compositionally biased region" description="Basic residues" evidence="11">
    <location>
        <begin position="202"/>
        <end position="211"/>
    </location>
</feature>
<dbReference type="FunCoup" id="F0ZTT5">
    <property type="interactions" value="2"/>
</dbReference>
<dbReference type="Proteomes" id="UP000001064">
    <property type="component" value="Unassembled WGS sequence"/>
</dbReference>
<sequence length="211" mass="24376">MKIIKTTPNELVLISRNRLKEWSLAFAISSIGLLPFLHQSDELFIKAAKVVFFITFVLVGLLGIHEEYNIEFNIKKRKVLMEYKNILELIARQEGRVMVLDLDQVRSSSVQEVKEGKKTLFKLVLDYSDGLKIGLTETYFYYPDLIESIKTDINKWLTENNVVSNKDKDLYGSDDEDDDDQEGGANQFESDSSDEDIQQKQNIKKRTNKVK</sequence>
<evidence type="ECO:0000256" key="12">
    <source>
        <dbReference type="SAM" id="Phobius"/>
    </source>
</evidence>
<keyword evidence="8 12" id="KW-0472">Membrane</keyword>
<keyword evidence="4 12" id="KW-0812">Transmembrane</keyword>
<evidence type="ECO:0000256" key="10">
    <source>
        <dbReference type="ARBA" id="ARBA00030424"/>
    </source>
</evidence>
<evidence type="ECO:0000256" key="11">
    <source>
        <dbReference type="SAM" id="MobiDB-lite"/>
    </source>
</evidence>
<protein>
    <recommendedName>
        <fullName evidence="10">Essential for reactive oxygen species protein</fullName>
    </recommendedName>
</protein>
<dbReference type="GO" id="GO:0045087">
    <property type="term" value="P:innate immune response"/>
    <property type="evidence" value="ECO:0007669"/>
    <property type="project" value="UniProtKB-KW"/>
</dbReference>
<evidence type="ECO:0000256" key="6">
    <source>
        <dbReference type="ARBA" id="ARBA00022859"/>
    </source>
</evidence>
<dbReference type="OrthoDB" id="19942at2759"/>
<dbReference type="KEGG" id="dpp:DICPUDRAFT_38054"/>
<evidence type="ECO:0000256" key="7">
    <source>
        <dbReference type="ARBA" id="ARBA00022989"/>
    </source>
</evidence>
<dbReference type="Pfam" id="PF15169">
    <property type="entry name" value="Cybc1_Eros"/>
    <property type="match status" value="1"/>
</dbReference>
<keyword evidence="7 12" id="KW-1133">Transmembrane helix</keyword>
<keyword evidence="9" id="KW-0143">Chaperone</keyword>
<dbReference type="PANTHER" id="PTHR31837">
    <property type="entry name" value="CYTOCHROME B-245 CHAPERONE 1"/>
    <property type="match status" value="1"/>
</dbReference>
<dbReference type="OMA" id="WTIAFFI"/>
<dbReference type="RefSeq" id="XP_003290819.1">
    <property type="nucleotide sequence ID" value="XM_003290771.1"/>
</dbReference>
<proteinExistence type="inferred from homology"/>
<feature type="transmembrane region" description="Helical" evidence="12">
    <location>
        <begin position="21"/>
        <end position="37"/>
    </location>
</feature>
<dbReference type="GeneID" id="10508519"/>
<evidence type="ECO:0000256" key="5">
    <source>
        <dbReference type="ARBA" id="ARBA00022824"/>
    </source>
</evidence>
<dbReference type="InParanoid" id="F0ZTT5"/>
<dbReference type="InterPro" id="IPR027846">
    <property type="entry name" value="Cybc1"/>
</dbReference>
<organism evidence="13 14">
    <name type="scientific">Dictyostelium purpureum</name>
    <name type="common">Slime mold</name>
    <dbReference type="NCBI Taxonomy" id="5786"/>
    <lineage>
        <taxon>Eukaryota</taxon>
        <taxon>Amoebozoa</taxon>
        <taxon>Evosea</taxon>
        <taxon>Eumycetozoa</taxon>
        <taxon>Dictyostelia</taxon>
        <taxon>Dictyosteliales</taxon>
        <taxon>Dictyosteliaceae</taxon>
        <taxon>Dictyostelium</taxon>
    </lineage>
</organism>
<comment type="similarity">
    <text evidence="2">Belongs to the CYBC1 family.</text>
</comment>
<evidence type="ECO:0000256" key="2">
    <source>
        <dbReference type="ARBA" id="ARBA00009907"/>
    </source>
</evidence>
<dbReference type="EMBL" id="GL871182">
    <property type="protein sequence ID" value="EGC32650.1"/>
    <property type="molecule type" value="Genomic_DNA"/>
</dbReference>
<keyword evidence="5" id="KW-0256">Endoplasmic reticulum</keyword>
<dbReference type="eggNOG" id="ENOG502RHDT">
    <property type="taxonomic scope" value="Eukaryota"/>
</dbReference>
<evidence type="ECO:0000256" key="4">
    <source>
        <dbReference type="ARBA" id="ARBA00022692"/>
    </source>
</evidence>
<dbReference type="GO" id="GO:0005789">
    <property type="term" value="C:endoplasmic reticulum membrane"/>
    <property type="evidence" value="ECO:0007669"/>
    <property type="project" value="UniProtKB-SubCell"/>
</dbReference>
<reference evidence="14" key="1">
    <citation type="journal article" date="2011" name="Genome Biol.">
        <title>Comparative genomics of the social amoebae Dictyostelium discoideum and Dictyostelium purpureum.</title>
        <authorList>
            <consortium name="US DOE Joint Genome Institute (JGI-PGF)"/>
            <person name="Sucgang R."/>
            <person name="Kuo A."/>
            <person name="Tian X."/>
            <person name="Salerno W."/>
            <person name="Parikh A."/>
            <person name="Feasley C.L."/>
            <person name="Dalin E."/>
            <person name="Tu H."/>
            <person name="Huang E."/>
            <person name="Barry K."/>
            <person name="Lindquist E."/>
            <person name="Shapiro H."/>
            <person name="Bruce D."/>
            <person name="Schmutz J."/>
            <person name="Salamov A."/>
            <person name="Fey P."/>
            <person name="Gaudet P."/>
            <person name="Anjard C."/>
            <person name="Babu M.M."/>
            <person name="Basu S."/>
            <person name="Bushmanova Y."/>
            <person name="van der Wel H."/>
            <person name="Katoh-Kurasawa M."/>
            <person name="Dinh C."/>
            <person name="Coutinho P.M."/>
            <person name="Saito T."/>
            <person name="Elias M."/>
            <person name="Schaap P."/>
            <person name="Kay R.R."/>
            <person name="Henrissat B."/>
            <person name="Eichinger L."/>
            <person name="Rivero F."/>
            <person name="Putnam N.H."/>
            <person name="West C.M."/>
            <person name="Loomis W.F."/>
            <person name="Chisholm R.L."/>
            <person name="Shaulsky G."/>
            <person name="Strassmann J.E."/>
            <person name="Queller D.C."/>
            <person name="Kuspa A."/>
            <person name="Grigoriev I.V."/>
        </authorList>
    </citation>
    <scope>NUCLEOTIDE SEQUENCE [LARGE SCALE GENOMIC DNA]</scope>
    <source>
        <strain evidence="14">QSDP1</strain>
    </source>
</reference>
<feature type="region of interest" description="Disordered" evidence="11">
    <location>
        <begin position="166"/>
        <end position="211"/>
    </location>
</feature>
<dbReference type="AlphaFoldDB" id="F0ZTT5"/>
<evidence type="ECO:0000313" key="13">
    <source>
        <dbReference type="EMBL" id="EGC32650.1"/>
    </source>
</evidence>
<dbReference type="VEuPathDB" id="AmoebaDB:DICPUDRAFT_38054"/>
<keyword evidence="6" id="KW-0391">Immunity</keyword>
<evidence type="ECO:0000256" key="8">
    <source>
        <dbReference type="ARBA" id="ARBA00023136"/>
    </source>
</evidence>
<name>F0ZTT5_DICPU</name>